<gene>
    <name evidence="1" type="ORF">Pla52n_54180</name>
</gene>
<organism evidence="1 2">
    <name type="scientific">Stieleria varia</name>
    <dbReference type="NCBI Taxonomy" id="2528005"/>
    <lineage>
        <taxon>Bacteria</taxon>
        <taxon>Pseudomonadati</taxon>
        <taxon>Planctomycetota</taxon>
        <taxon>Planctomycetia</taxon>
        <taxon>Pirellulales</taxon>
        <taxon>Pirellulaceae</taxon>
        <taxon>Stieleria</taxon>
    </lineage>
</organism>
<keyword evidence="2" id="KW-1185">Reference proteome</keyword>
<accession>A0A5C6A5K3</accession>
<dbReference type="EMBL" id="SJPN01000007">
    <property type="protein sequence ID" value="TWT94597.1"/>
    <property type="molecule type" value="Genomic_DNA"/>
</dbReference>
<evidence type="ECO:0000313" key="2">
    <source>
        <dbReference type="Proteomes" id="UP000320176"/>
    </source>
</evidence>
<protein>
    <submittedName>
        <fullName evidence="1">Uncharacterized protein</fullName>
    </submittedName>
</protein>
<proteinExistence type="predicted"/>
<evidence type="ECO:0000313" key="1">
    <source>
        <dbReference type="EMBL" id="TWT94597.1"/>
    </source>
</evidence>
<sequence length="72" mass="7936">MVPQGPDYSAIWSLKTPYLPICDLSRASETASRLPIGAPRHSVVVQIRLMGTLPQERDFRSGDCVDAPQALR</sequence>
<reference evidence="1 2" key="1">
    <citation type="submission" date="2019-02" db="EMBL/GenBank/DDBJ databases">
        <title>Deep-cultivation of Planctomycetes and their phenomic and genomic characterization uncovers novel biology.</title>
        <authorList>
            <person name="Wiegand S."/>
            <person name="Jogler M."/>
            <person name="Boedeker C."/>
            <person name="Pinto D."/>
            <person name="Vollmers J."/>
            <person name="Rivas-Marin E."/>
            <person name="Kohn T."/>
            <person name="Peeters S.H."/>
            <person name="Heuer A."/>
            <person name="Rast P."/>
            <person name="Oberbeckmann S."/>
            <person name="Bunk B."/>
            <person name="Jeske O."/>
            <person name="Meyerdierks A."/>
            <person name="Storesund J.E."/>
            <person name="Kallscheuer N."/>
            <person name="Luecker S."/>
            <person name="Lage O.M."/>
            <person name="Pohl T."/>
            <person name="Merkel B.J."/>
            <person name="Hornburger P."/>
            <person name="Mueller R.-W."/>
            <person name="Bruemmer F."/>
            <person name="Labrenz M."/>
            <person name="Spormann A.M."/>
            <person name="Op Den Camp H."/>
            <person name="Overmann J."/>
            <person name="Amann R."/>
            <person name="Jetten M.S.M."/>
            <person name="Mascher T."/>
            <person name="Medema M.H."/>
            <person name="Devos D.P."/>
            <person name="Kaster A.-K."/>
            <person name="Ovreas L."/>
            <person name="Rohde M."/>
            <person name="Galperin M.Y."/>
            <person name="Jogler C."/>
        </authorList>
    </citation>
    <scope>NUCLEOTIDE SEQUENCE [LARGE SCALE GENOMIC DNA]</scope>
    <source>
        <strain evidence="1 2">Pla52n</strain>
    </source>
</reference>
<name>A0A5C6A5K3_9BACT</name>
<comment type="caution">
    <text evidence="1">The sequence shown here is derived from an EMBL/GenBank/DDBJ whole genome shotgun (WGS) entry which is preliminary data.</text>
</comment>
<dbReference type="AlphaFoldDB" id="A0A5C6A5K3"/>
<dbReference type="Proteomes" id="UP000320176">
    <property type="component" value="Unassembled WGS sequence"/>
</dbReference>